<evidence type="ECO:0000313" key="4">
    <source>
        <dbReference type="EMBL" id="ESS55369.1"/>
    </source>
</evidence>
<name>V5AJC5_TRYCR</name>
<evidence type="ECO:0000256" key="2">
    <source>
        <dbReference type="SAM" id="Phobius"/>
    </source>
</evidence>
<evidence type="ECO:0000256" key="1">
    <source>
        <dbReference type="SAM" id="MobiDB-lite"/>
    </source>
</evidence>
<keyword evidence="2" id="KW-0472">Membrane</keyword>
<sequence length="367" mass="40210">MLSRVAAVKEPRTHNRRGVTGSSGRRREGRESERQRPNMSRHVLTSAVLLLLVVMMCCNTGGAASNKKLSDSEPSKGKLFVWRDTTDEGTVISLFFPSLVEVNGDVFAVAEAKGRKKNTVNDFFDGFASELLTWAGEQTKEELDKNKLKTQVLEECPSDDEKCATQAVDKTVSESETRIHVSKPTTVVHGSVIYMLVGMYNRAVTAATGNGKKYEWGLLLARRNVSVGHTALPPHNHTSRPIIVTHLKLQSYPTSKALAPSSALLCVERRRLSRGLRVLPNKALQLCPNITGSLAKKETVCDVTNVSIHKFKKQFIGSLECPACAHMHDGNTHGVSRARTSFQLASPPGESLTAPPRFTTGQITLHT</sequence>
<feature type="region of interest" description="Disordered" evidence="1">
    <location>
        <begin position="345"/>
        <end position="367"/>
    </location>
</feature>
<gene>
    <name evidence="4" type="ORF">TCDM_13166</name>
</gene>
<dbReference type="AlphaFoldDB" id="V5AJC5"/>
<accession>V5AJC5</accession>
<feature type="region of interest" description="Disordered" evidence="1">
    <location>
        <begin position="1"/>
        <end position="39"/>
    </location>
</feature>
<evidence type="ECO:0000313" key="5">
    <source>
        <dbReference type="Proteomes" id="UP000017861"/>
    </source>
</evidence>
<dbReference type="InterPro" id="IPR036278">
    <property type="entry name" value="Sialidase_sf"/>
</dbReference>
<proteinExistence type="predicted"/>
<dbReference type="Pfam" id="PF13859">
    <property type="entry name" value="BNR_3"/>
    <property type="match status" value="1"/>
</dbReference>
<comment type="caution">
    <text evidence="4">The sequence shown here is derived from an EMBL/GenBank/DDBJ whole genome shotgun (WGS) entry which is preliminary data.</text>
</comment>
<feature type="transmembrane region" description="Helical" evidence="2">
    <location>
        <begin position="43"/>
        <end position="64"/>
    </location>
</feature>
<dbReference type="SUPFAM" id="SSF50939">
    <property type="entry name" value="Sialidases"/>
    <property type="match status" value="1"/>
</dbReference>
<protein>
    <submittedName>
        <fullName evidence="4">Trans-sialidase</fullName>
    </submittedName>
</protein>
<dbReference type="Proteomes" id="UP000017861">
    <property type="component" value="Unassembled WGS sequence"/>
</dbReference>
<dbReference type="InterPro" id="IPR011040">
    <property type="entry name" value="Sialidase"/>
</dbReference>
<dbReference type="Gene3D" id="2.120.10.10">
    <property type="match status" value="1"/>
</dbReference>
<keyword evidence="2" id="KW-1133">Transmembrane helix</keyword>
<feature type="compositionally biased region" description="Basic and acidic residues" evidence="1">
    <location>
        <begin position="25"/>
        <end position="36"/>
    </location>
</feature>
<reference evidence="4 5" key="1">
    <citation type="journal article" date="2014" name="Genome Announc.">
        <title>Trypanosoma cruzi Clone Dm28c Draft Genome Sequence.</title>
        <authorList>
            <person name="Grisard E.C."/>
            <person name="Teixeira S.M."/>
            <person name="de Almeida L.G."/>
            <person name="Stoco P.H."/>
            <person name="Gerber A.L."/>
            <person name="Talavera-Lopez C."/>
            <person name="Lima O.C."/>
            <person name="Andersson B."/>
            <person name="de Vasconcelos A.T."/>
        </authorList>
    </citation>
    <scope>NUCLEOTIDE SEQUENCE [LARGE SCALE GENOMIC DNA]</scope>
    <source>
        <strain evidence="4 5">Dm28c</strain>
    </source>
</reference>
<feature type="domain" description="Sialidase" evidence="3">
    <location>
        <begin position="97"/>
        <end position="224"/>
    </location>
</feature>
<organism evidence="4 5">
    <name type="scientific">Trypanosoma cruzi Dm28c</name>
    <dbReference type="NCBI Taxonomy" id="1416333"/>
    <lineage>
        <taxon>Eukaryota</taxon>
        <taxon>Discoba</taxon>
        <taxon>Euglenozoa</taxon>
        <taxon>Kinetoplastea</taxon>
        <taxon>Metakinetoplastina</taxon>
        <taxon>Trypanosomatida</taxon>
        <taxon>Trypanosomatidae</taxon>
        <taxon>Trypanosoma</taxon>
        <taxon>Schizotrypanum</taxon>
    </lineage>
</organism>
<dbReference type="EMBL" id="AYLP01000869">
    <property type="protein sequence ID" value="ESS55369.1"/>
    <property type="molecule type" value="Genomic_DNA"/>
</dbReference>
<keyword evidence="2" id="KW-0812">Transmembrane</keyword>
<dbReference type="VEuPathDB" id="TriTrypDB:TCDM_13166"/>
<evidence type="ECO:0000259" key="3">
    <source>
        <dbReference type="Pfam" id="PF13859"/>
    </source>
</evidence>